<feature type="transmembrane region" description="Helical" evidence="7">
    <location>
        <begin position="66"/>
        <end position="87"/>
    </location>
</feature>
<dbReference type="Proteomes" id="UP000193411">
    <property type="component" value="Unassembled WGS sequence"/>
</dbReference>
<keyword evidence="6 7" id="KW-0472">Membrane</keyword>
<dbReference type="InterPro" id="IPR020846">
    <property type="entry name" value="MFS_dom"/>
</dbReference>
<dbReference type="InterPro" id="IPR050360">
    <property type="entry name" value="MFS_Sugar_Transporters"/>
</dbReference>
<evidence type="ECO:0000313" key="9">
    <source>
        <dbReference type="EMBL" id="ORZ35443.1"/>
    </source>
</evidence>
<keyword evidence="3" id="KW-0813">Transport</keyword>
<dbReference type="SUPFAM" id="SSF103473">
    <property type="entry name" value="MFS general substrate transporter"/>
    <property type="match status" value="1"/>
</dbReference>
<feature type="transmembrane region" description="Helical" evidence="7">
    <location>
        <begin position="7"/>
        <end position="29"/>
    </location>
</feature>
<name>A0A1Y2HP15_9FUNG</name>
<reference evidence="9 10" key="1">
    <citation type="submission" date="2016-07" db="EMBL/GenBank/DDBJ databases">
        <title>Pervasive Adenine N6-methylation of Active Genes in Fungi.</title>
        <authorList>
            <consortium name="DOE Joint Genome Institute"/>
            <person name="Mondo S.J."/>
            <person name="Dannebaum R.O."/>
            <person name="Kuo R.C."/>
            <person name="Labutti K."/>
            <person name="Haridas S."/>
            <person name="Kuo A."/>
            <person name="Salamov A."/>
            <person name="Ahrendt S.R."/>
            <person name="Lipzen A."/>
            <person name="Sullivan W."/>
            <person name="Andreopoulos W.B."/>
            <person name="Clum A."/>
            <person name="Lindquist E."/>
            <person name="Daum C."/>
            <person name="Ramamoorthy G.K."/>
            <person name="Gryganskyi A."/>
            <person name="Culley D."/>
            <person name="Magnuson J.K."/>
            <person name="James T.Y."/>
            <person name="O'Malley M.A."/>
            <person name="Stajich J.E."/>
            <person name="Spatafora J.W."/>
            <person name="Visel A."/>
            <person name="Grigoriev I.V."/>
        </authorList>
    </citation>
    <scope>NUCLEOTIDE SEQUENCE [LARGE SCALE GENOMIC DNA]</scope>
    <source>
        <strain evidence="9 10">PL171</strain>
    </source>
</reference>
<dbReference type="OrthoDB" id="8120565at2759"/>
<evidence type="ECO:0000256" key="2">
    <source>
        <dbReference type="ARBA" id="ARBA00010992"/>
    </source>
</evidence>
<dbReference type="InterPro" id="IPR005828">
    <property type="entry name" value="MFS_sugar_transport-like"/>
</dbReference>
<comment type="subcellular location">
    <subcellularLocation>
        <location evidence="1">Membrane</location>
        <topology evidence="1">Multi-pass membrane protein</topology>
    </subcellularLocation>
</comment>
<evidence type="ECO:0000256" key="1">
    <source>
        <dbReference type="ARBA" id="ARBA00004141"/>
    </source>
</evidence>
<proteinExistence type="inferred from homology"/>
<gene>
    <name evidence="9" type="ORF">BCR44DRAFT_58299</name>
</gene>
<dbReference type="PROSITE" id="PS50850">
    <property type="entry name" value="MFS"/>
    <property type="match status" value="1"/>
</dbReference>
<keyword evidence="10" id="KW-1185">Reference proteome</keyword>
<dbReference type="PANTHER" id="PTHR48022:SF2">
    <property type="entry name" value="PLASTIDIC GLUCOSE TRANSPORTER 4"/>
    <property type="match status" value="1"/>
</dbReference>
<sequence length="171" mass="18048">MGSAQTYGYFIAFTAALGGLLFGYEIGIINSVLEMDAFSLFFGMHEMTPAGAFEKTAESTFRKSSIVTAFVFGCIPGALIITFFGDWLGRKRAIMTGTFMFTAGGLIQALVPASSSVTGRLTTIVAGRFLGGCGIGMLSGSVPLYIAEIAPNEQRGRLTSVQQLMITIGIA</sequence>
<keyword evidence="4 7" id="KW-0812">Transmembrane</keyword>
<dbReference type="Pfam" id="PF00083">
    <property type="entry name" value="Sugar_tr"/>
    <property type="match status" value="1"/>
</dbReference>
<keyword evidence="5 7" id="KW-1133">Transmembrane helix</keyword>
<comment type="similarity">
    <text evidence="2">Belongs to the major facilitator superfamily. Sugar transporter (TC 2.A.1.1) family.</text>
</comment>
<dbReference type="STRING" id="765915.A0A1Y2HP15"/>
<dbReference type="GO" id="GO:0016020">
    <property type="term" value="C:membrane"/>
    <property type="evidence" value="ECO:0007669"/>
    <property type="project" value="UniProtKB-SubCell"/>
</dbReference>
<evidence type="ECO:0000256" key="6">
    <source>
        <dbReference type="ARBA" id="ARBA00023136"/>
    </source>
</evidence>
<dbReference type="EMBL" id="MCFL01000022">
    <property type="protein sequence ID" value="ORZ35443.1"/>
    <property type="molecule type" value="Genomic_DNA"/>
</dbReference>
<organism evidence="9 10">
    <name type="scientific">Catenaria anguillulae PL171</name>
    <dbReference type="NCBI Taxonomy" id="765915"/>
    <lineage>
        <taxon>Eukaryota</taxon>
        <taxon>Fungi</taxon>
        <taxon>Fungi incertae sedis</taxon>
        <taxon>Blastocladiomycota</taxon>
        <taxon>Blastocladiomycetes</taxon>
        <taxon>Blastocladiales</taxon>
        <taxon>Catenariaceae</taxon>
        <taxon>Catenaria</taxon>
    </lineage>
</organism>
<dbReference type="GO" id="GO:0005351">
    <property type="term" value="F:carbohydrate:proton symporter activity"/>
    <property type="evidence" value="ECO:0007669"/>
    <property type="project" value="TreeGrafter"/>
</dbReference>
<evidence type="ECO:0000256" key="4">
    <source>
        <dbReference type="ARBA" id="ARBA00022692"/>
    </source>
</evidence>
<protein>
    <submittedName>
        <fullName evidence="9">General substrate transporter</fullName>
    </submittedName>
</protein>
<feature type="transmembrane region" description="Helical" evidence="7">
    <location>
        <begin position="94"/>
        <end position="113"/>
    </location>
</feature>
<dbReference type="InterPro" id="IPR036259">
    <property type="entry name" value="MFS_trans_sf"/>
</dbReference>
<dbReference type="InterPro" id="IPR003663">
    <property type="entry name" value="Sugar/inositol_transpt"/>
</dbReference>
<evidence type="ECO:0000313" key="10">
    <source>
        <dbReference type="Proteomes" id="UP000193411"/>
    </source>
</evidence>
<dbReference type="AlphaFoldDB" id="A0A1Y2HP15"/>
<dbReference type="Gene3D" id="1.20.1250.20">
    <property type="entry name" value="MFS general substrate transporter like domains"/>
    <property type="match status" value="1"/>
</dbReference>
<dbReference type="PRINTS" id="PR00171">
    <property type="entry name" value="SUGRTRNSPORT"/>
</dbReference>
<accession>A0A1Y2HP15</accession>
<feature type="transmembrane region" description="Helical" evidence="7">
    <location>
        <begin position="125"/>
        <end position="147"/>
    </location>
</feature>
<feature type="non-terminal residue" evidence="9">
    <location>
        <position position="171"/>
    </location>
</feature>
<comment type="caution">
    <text evidence="9">The sequence shown here is derived from an EMBL/GenBank/DDBJ whole genome shotgun (WGS) entry which is preliminary data.</text>
</comment>
<evidence type="ECO:0000256" key="5">
    <source>
        <dbReference type="ARBA" id="ARBA00022989"/>
    </source>
</evidence>
<feature type="domain" description="Major facilitator superfamily (MFS) profile" evidence="8">
    <location>
        <begin position="11"/>
        <end position="171"/>
    </location>
</feature>
<evidence type="ECO:0000259" key="8">
    <source>
        <dbReference type="PROSITE" id="PS50850"/>
    </source>
</evidence>
<evidence type="ECO:0000256" key="7">
    <source>
        <dbReference type="SAM" id="Phobius"/>
    </source>
</evidence>
<dbReference type="PANTHER" id="PTHR48022">
    <property type="entry name" value="PLASTIDIC GLUCOSE TRANSPORTER 4"/>
    <property type="match status" value="1"/>
</dbReference>
<evidence type="ECO:0000256" key="3">
    <source>
        <dbReference type="ARBA" id="ARBA00022448"/>
    </source>
</evidence>